<dbReference type="AlphaFoldDB" id="A0A382DKS4"/>
<keyword evidence="1" id="KW-0808">Transferase</keyword>
<dbReference type="EMBL" id="UINC01039797">
    <property type="protein sequence ID" value="SVB38799.1"/>
    <property type="molecule type" value="Genomic_DNA"/>
</dbReference>
<gene>
    <name evidence="2" type="ORF">METZ01_LOCUS191653</name>
</gene>
<reference evidence="2" key="1">
    <citation type="submission" date="2018-05" db="EMBL/GenBank/DDBJ databases">
        <authorList>
            <person name="Lanie J.A."/>
            <person name="Ng W.-L."/>
            <person name="Kazmierczak K.M."/>
            <person name="Andrzejewski T.M."/>
            <person name="Davidsen T.M."/>
            <person name="Wayne K.J."/>
            <person name="Tettelin H."/>
            <person name="Glass J.I."/>
            <person name="Rusch D."/>
            <person name="Podicherti R."/>
            <person name="Tsui H.-C.T."/>
            <person name="Winkler M.E."/>
        </authorList>
    </citation>
    <scope>NUCLEOTIDE SEQUENCE</scope>
</reference>
<organism evidence="2">
    <name type="scientific">marine metagenome</name>
    <dbReference type="NCBI Taxonomy" id="408172"/>
    <lineage>
        <taxon>unclassified sequences</taxon>
        <taxon>metagenomes</taxon>
        <taxon>ecological metagenomes</taxon>
    </lineage>
</organism>
<evidence type="ECO:0000256" key="1">
    <source>
        <dbReference type="ARBA" id="ARBA00022679"/>
    </source>
</evidence>
<evidence type="ECO:0000313" key="2">
    <source>
        <dbReference type="EMBL" id="SVB38799.1"/>
    </source>
</evidence>
<dbReference type="InterPro" id="IPR003673">
    <property type="entry name" value="CoA-Trfase_fam_III"/>
</dbReference>
<evidence type="ECO:0008006" key="3">
    <source>
        <dbReference type="Google" id="ProtNLM"/>
    </source>
</evidence>
<dbReference type="InterPro" id="IPR044855">
    <property type="entry name" value="CoA-Trfase_III_dom3_sf"/>
</dbReference>
<dbReference type="GO" id="GO:0008410">
    <property type="term" value="F:CoA-transferase activity"/>
    <property type="evidence" value="ECO:0007669"/>
    <property type="project" value="TreeGrafter"/>
</dbReference>
<name>A0A382DKS4_9ZZZZ</name>
<dbReference type="Gene3D" id="3.30.1540.10">
    <property type="entry name" value="formyl-coa transferase, domain 3"/>
    <property type="match status" value="1"/>
</dbReference>
<dbReference type="PANTHER" id="PTHR48207:SF4">
    <property type="entry name" value="BLL6097 PROTEIN"/>
    <property type="match status" value="1"/>
</dbReference>
<sequence length="393" mass="42517">MTIKPLSDKKVIDLTHVLAGPYCTYQLGLLGAEVIKVESPRGDMTRPWGGEEEQINLGLGTGFVAQNAGKRSIVIDIKDPRGSAIVQDLVKTADIFVENYRPGKMLECGLDFDKLSSINSELIYTSISAFGQNGPHGHRPGFDDVIQATSGFMSINVRGDGPIRTGGPVLDYATGMHATSAVLAALMLLEKTGKGQHIDISMQDVTMLLMNRHTSIAATTGVPLPPLQDREGPLLGRYLTRDGYVMLAGYRARHKRTILEALGLAEYSSMSSAQLNSLSEQIESDVERVLKSKTTAEWDEVFSKFGVVAGGVKDLIEVLATGQPEARDLLTTVNSSFGNHQVSTIGYKINDSTLEPGTHVPLLGEQTEEVLLELGYSNEKISDLLDKGIVNQC</sequence>
<dbReference type="InterPro" id="IPR023606">
    <property type="entry name" value="CoA-Trfase_III_dom_1_sf"/>
</dbReference>
<dbReference type="InterPro" id="IPR050483">
    <property type="entry name" value="CoA-transferase_III_domain"/>
</dbReference>
<accession>A0A382DKS4</accession>
<protein>
    <recommendedName>
        <fullName evidence="3">CoA transferase</fullName>
    </recommendedName>
</protein>
<dbReference type="PANTHER" id="PTHR48207">
    <property type="entry name" value="SUCCINATE--HYDROXYMETHYLGLUTARATE COA-TRANSFERASE"/>
    <property type="match status" value="1"/>
</dbReference>
<dbReference type="SUPFAM" id="SSF89796">
    <property type="entry name" value="CoA-transferase family III (CaiB/BaiF)"/>
    <property type="match status" value="1"/>
</dbReference>
<proteinExistence type="predicted"/>
<dbReference type="Pfam" id="PF02515">
    <property type="entry name" value="CoA_transf_3"/>
    <property type="match status" value="1"/>
</dbReference>
<dbReference type="Gene3D" id="3.40.50.10540">
    <property type="entry name" value="Crotonobetainyl-coa:carnitine coa-transferase, domain 1"/>
    <property type="match status" value="1"/>
</dbReference>